<feature type="transmembrane region" description="Helical" evidence="6">
    <location>
        <begin position="57"/>
        <end position="75"/>
    </location>
</feature>
<evidence type="ECO:0000256" key="4">
    <source>
        <dbReference type="ARBA" id="ARBA00022989"/>
    </source>
</evidence>
<keyword evidence="9" id="KW-1185">Reference proteome</keyword>
<dbReference type="InterPro" id="IPR019264">
    <property type="entry name" value="DUF2179"/>
</dbReference>
<feature type="transmembrane region" description="Helical" evidence="6">
    <location>
        <begin position="82"/>
        <end position="106"/>
    </location>
</feature>
<dbReference type="InterPro" id="IPR051461">
    <property type="entry name" value="UPF0750_membrane"/>
</dbReference>
<dbReference type="Pfam" id="PF10035">
    <property type="entry name" value="DUF2179"/>
    <property type="match status" value="1"/>
</dbReference>
<feature type="transmembrane region" description="Helical" evidence="6">
    <location>
        <begin position="112"/>
        <end position="131"/>
    </location>
</feature>
<dbReference type="PANTHER" id="PTHR33545">
    <property type="entry name" value="UPF0750 MEMBRANE PROTEIN YITT-RELATED"/>
    <property type="match status" value="1"/>
</dbReference>
<dbReference type="EMBL" id="JAUOZS010000001">
    <property type="protein sequence ID" value="MDT8899927.1"/>
    <property type="molecule type" value="Genomic_DNA"/>
</dbReference>
<evidence type="ECO:0000256" key="1">
    <source>
        <dbReference type="ARBA" id="ARBA00004651"/>
    </source>
</evidence>
<gene>
    <name evidence="8" type="ORF">Q4T40_01505</name>
</gene>
<dbReference type="PIRSF" id="PIRSF006483">
    <property type="entry name" value="Membrane_protein_YitT"/>
    <property type="match status" value="1"/>
</dbReference>
<dbReference type="PANTHER" id="PTHR33545:SF5">
    <property type="entry name" value="UPF0750 MEMBRANE PROTEIN YITT"/>
    <property type="match status" value="1"/>
</dbReference>
<feature type="domain" description="DUF2179" evidence="7">
    <location>
        <begin position="226"/>
        <end position="280"/>
    </location>
</feature>
<organism evidence="8 9">
    <name type="scientific">Anaeroselena agilis</name>
    <dbReference type="NCBI Taxonomy" id="3063788"/>
    <lineage>
        <taxon>Bacteria</taxon>
        <taxon>Bacillati</taxon>
        <taxon>Bacillota</taxon>
        <taxon>Negativicutes</taxon>
        <taxon>Acetonemataceae</taxon>
        <taxon>Anaeroselena</taxon>
    </lineage>
</organism>
<accession>A0ABU3NUU7</accession>
<proteinExistence type="predicted"/>
<keyword evidence="5 6" id="KW-0472">Membrane</keyword>
<dbReference type="Gene3D" id="3.30.70.120">
    <property type="match status" value="1"/>
</dbReference>
<dbReference type="InterPro" id="IPR003740">
    <property type="entry name" value="YitT"/>
</dbReference>
<evidence type="ECO:0000313" key="8">
    <source>
        <dbReference type="EMBL" id="MDT8899927.1"/>
    </source>
</evidence>
<evidence type="ECO:0000256" key="2">
    <source>
        <dbReference type="ARBA" id="ARBA00022475"/>
    </source>
</evidence>
<feature type="transmembrane region" description="Helical" evidence="6">
    <location>
        <begin position="180"/>
        <end position="198"/>
    </location>
</feature>
<dbReference type="InterPro" id="IPR015867">
    <property type="entry name" value="N-reg_PII/ATP_PRibTrfase_C"/>
</dbReference>
<dbReference type="Proteomes" id="UP001254848">
    <property type="component" value="Unassembled WGS sequence"/>
</dbReference>
<evidence type="ECO:0000256" key="3">
    <source>
        <dbReference type="ARBA" id="ARBA00022692"/>
    </source>
</evidence>
<evidence type="ECO:0000313" key="9">
    <source>
        <dbReference type="Proteomes" id="UP001254848"/>
    </source>
</evidence>
<feature type="transmembrane region" description="Helical" evidence="6">
    <location>
        <begin position="21"/>
        <end position="51"/>
    </location>
</feature>
<keyword evidence="3 6" id="KW-0812">Transmembrane</keyword>
<sequence>MRLAAKAAWRREATRYVFTGVGGLICGIAINAFFVPHFMLSGGISGIAMILHYLVDWPIGMMIAVFNIPLFYAAYRFMDRSYFLCALYGLIMFTASIDATSFLTASPAVDDTLLSAVYGGLVSGIGSGIVFRFNGSLGGTDIVVVLAKKYFAINAGPVLLGINGVLMTVAAFLFGAKPAMFTLIAMYLSAVTVDKVIAGFNTKKTVLIVSDCGETIAAAIMNEVGRGVTFIQGQGAFTREDKKVVFVVVTLTQMAKIKPIVDAIDCHALMIVQDAVEVLGHGFSLPKYRSEE</sequence>
<comment type="subcellular location">
    <subcellularLocation>
        <location evidence="1">Cell membrane</location>
        <topology evidence="1">Multi-pass membrane protein</topology>
    </subcellularLocation>
</comment>
<keyword evidence="2" id="KW-1003">Cell membrane</keyword>
<evidence type="ECO:0000256" key="5">
    <source>
        <dbReference type="ARBA" id="ARBA00023136"/>
    </source>
</evidence>
<keyword evidence="4 6" id="KW-1133">Transmembrane helix</keyword>
<evidence type="ECO:0000259" key="7">
    <source>
        <dbReference type="Pfam" id="PF10035"/>
    </source>
</evidence>
<name>A0ABU3NUU7_9FIRM</name>
<evidence type="ECO:0000256" key="6">
    <source>
        <dbReference type="SAM" id="Phobius"/>
    </source>
</evidence>
<reference evidence="8 9" key="1">
    <citation type="submission" date="2023-07" db="EMBL/GenBank/DDBJ databases">
        <title>The novel representative of Negativicutes class, Anaeroselena agilis gen. nov. sp. nov.</title>
        <authorList>
            <person name="Prokofeva M.I."/>
            <person name="Elcheninov A.G."/>
            <person name="Klyukina A."/>
            <person name="Kublanov I.V."/>
            <person name="Frolov E.N."/>
            <person name="Podosokorskaya O.A."/>
        </authorList>
    </citation>
    <scope>NUCLEOTIDE SEQUENCE [LARGE SCALE GENOMIC DNA]</scope>
    <source>
        <strain evidence="8 9">4137-cl</strain>
    </source>
</reference>
<dbReference type="RefSeq" id="WP_413778491.1">
    <property type="nucleotide sequence ID" value="NZ_JAUOZS010000001.1"/>
</dbReference>
<protein>
    <submittedName>
        <fullName evidence="8">YitT family protein</fullName>
    </submittedName>
</protein>
<dbReference type="Pfam" id="PF02588">
    <property type="entry name" value="YitT_membrane"/>
    <property type="match status" value="1"/>
</dbReference>
<feature type="transmembrane region" description="Helical" evidence="6">
    <location>
        <begin position="151"/>
        <end position="174"/>
    </location>
</feature>
<dbReference type="CDD" id="cd16380">
    <property type="entry name" value="YitT_C"/>
    <property type="match status" value="1"/>
</dbReference>
<comment type="caution">
    <text evidence="8">The sequence shown here is derived from an EMBL/GenBank/DDBJ whole genome shotgun (WGS) entry which is preliminary data.</text>
</comment>